<reference evidence="5" key="1">
    <citation type="journal article" date="2013" name="Genome Biol.">
        <title>Reference genomes and transcriptomes of Nicotiana sylvestris and Nicotiana tomentosiformis.</title>
        <authorList>
            <person name="Sierro N."/>
            <person name="Battey J.N."/>
            <person name="Ouadi S."/>
            <person name="Bovet L."/>
            <person name="Goepfert S."/>
            <person name="Bakaher N."/>
            <person name="Peitsch M.C."/>
            <person name="Ivanov N.V."/>
        </authorList>
    </citation>
    <scope>NUCLEOTIDE SEQUENCE [LARGE SCALE GENOMIC DNA]</scope>
</reference>
<dbReference type="CDD" id="cd14792">
    <property type="entry name" value="GH27"/>
    <property type="match status" value="1"/>
</dbReference>
<dbReference type="SUPFAM" id="SSF51445">
    <property type="entry name" value="(Trans)glycosidases"/>
    <property type="match status" value="1"/>
</dbReference>
<dbReference type="Gene3D" id="3.20.20.70">
    <property type="entry name" value="Aldolase class I"/>
    <property type="match status" value="1"/>
</dbReference>
<evidence type="ECO:0000313" key="5">
    <source>
        <dbReference type="Proteomes" id="UP000189701"/>
    </source>
</evidence>
<evidence type="ECO:0000256" key="2">
    <source>
        <dbReference type="ARBA" id="ARBA00022801"/>
    </source>
</evidence>
<dbReference type="eggNOG" id="KOG2366">
    <property type="taxonomic scope" value="Eukaryota"/>
</dbReference>
<protein>
    <recommendedName>
        <fullName evidence="4">Alpha-galactosidase</fullName>
        <ecNumber evidence="4">3.2.1.22</ecNumber>
    </recommendedName>
    <alternativeName>
        <fullName evidence="4">Melibiase</fullName>
    </alternativeName>
</protein>
<proteinExistence type="inferred from homology"/>
<sequence length="150" mass="17042">MKKLQKSNRVAGKIFQVWRLEKVAKFQKSQTHVLTDDDCWAEPQRDDQGNLAPKKSTFPSGMKAVADYVHSKGLKLGIYSDAGYYTCSRKMPGSLGHEEQDAKIFAAWGIDYLKYDNCNHDGTKPTARYPVMTRALMNAGRPIFFSLCEW</sequence>
<dbReference type="InterPro" id="IPR017853">
    <property type="entry name" value="GH"/>
</dbReference>
<dbReference type="InterPro" id="IPR002241">
    <property type="entry name" value="Glyco_hydro_27"/>
</dbReference>
<accession>A0A1U7YH95</accession>
<dbReference type="GO" id="GO:0009505">
    <property type="term" value="C:plant-type cell wall"/>
    <property type="evidence" value="ECO:0007669"/>
    <property type="project" value="TreeGrafter"/>
</dbReference>
<comment type="similarity">
    <text evidence="1 4">Belongs to the glycosyl hydrolase 27 family.</text>
</comment>
<evidence type="ECO:0000256" key="1">
    <source>
        <dbReference type="ARBA" id="ARBA00009743"/>
    </source>
</evidence>
<dbReference type="RefSeq" id="XP_009801316.1">
    <property type="nucleotide sequence ID" value="XM_009803014.1"/>
</dbReference>
<dbReference type="InterPro" id="IPR013785">
    <property type="entry name" value="Aldolase_TIM"/>
</dbReference>
<dbReference type="PRINTS" id="PR00740">
    <property type="entry name" value="GLHYDRLASE27"/>
</dbReference>
<dbReference type="Pfam" id="PF16499">
    <property type="entry name" value="Melibiase_2"/>
    <property type="match status" value="1"/>
</dbReference>
<dbReference type="EC" id="3.2.1.22" evidence="4"/>
<dbReference type="STRING" id="4096.A0A1U7YH95"/>
<dbReference type="PANTHER" id="PTHR11452">
    <property type="entry name" value="ALPHA-GALACTOSIDASE/ALPHA-N-ACETYLGALACTOSAMINIDASE"/>
    <property type="match status" value="1"/>
</dbReference>
<dbReference type="GO" id="GO:0005975">
    <property type="term" value="P:carbohydrate metabolic process"/>
    <property type="evidence" value="ECO:0007669"/>
    <property type="project" value="InterPro"/>
</dbReference>
<reference evidence="6" key="2">
    <citation type="submission" date="2025-08" db="UniProtKB">
        <authorList>
            <consortium name="RefSeq"/>
        </authorList>
    </citation>
    <scope>IDENTIFICATION</scope>
    <source>
        <tissue evidence="6">Leaf</tissue>
    </source>
</reference>
<gene>
    <name evidence="6" type="primary">LOC104247069</name>
</gene>
<keyword evidence="5" id="KW-1185">Reference proteome</keyword>
<dbReference type="GO" id="GO:0004557">
    <property type="term" value="F:alpha-galactosidase activity"/>
    <property type="evidence" value="ECO:0007669"/>
    <property type="project" value="UniProtKB-EC"/>
</dbReference>
<name>A0A1U7YH95_NICSY</name>
<organism evidence="5 6">
    <name type="scientific">Nicotiana sylvestris</name>
    <name type="common">Wood tobacco</name>
    <name type="synonym">South American tobacco</name>
    <dbReference type="NCBI Taxonomy" id="4096"/>
    <lineage>
        <taxon>Eukaryota</taxon>
        <taxon>Viridiplantae</taxon>
        <taxon>Streptophyta</taxon>
        <taxon>Embryophyta</taxon>
        <taxon>Tracheophyta</taxon>
        <taxon>Spermatophyta</taxon>
        <taxon>Magnoliopsida</taxon>
        <taxon>eudicotyledons</taxon>
        <taxon>Gunneridae</taxon>
        <taxon>Pentapetalae</taxon>
        <taxon>asterids</taxon>
        <taxon>lamiids</taxon>
        <taxon>Solanales</taxon>
        <taxon>Solanaceae</taxon>
        <taxon>Nicotianoideae</taxon>
        <taxon>Nicotianeae</taxon>
        <taxon>Nicotiana</taxon>
    </lineage>
</organism>
<keyword evidence="4" id="KW-1015">Disulfide bond</keyword>
<dbReference type="Proteomes" id="UP000189701">
    <property type="component" value="Unplaced"/>
</dbReference>
<keyword evidence="3 4" id="KW-0326">Glycosidase</keyword>
<dbReference type="PANTHER" id="PTHR11452:SF80">
    <property type="entry name" value="ALPHA-GALACTOSIDASE 1"/>
    <property type="match status" value="1"/>
</dbReference>
<dbReference type="AlphaFoldDB" id="A0A1U7YH95"/>
<keyword evidence="2 4" id="KW-0378">Hydrolase</keyword>
<evidence type="ECO:0000313" key="6">
    <source>
        <dbReference type="RefSeq" id="XP_009801316.1"/>
    </source>
</evidence>
<evidence type="ECO:0000256" key="4">
    <source>
        <dbReference type="RuleBase" id="RU361168"/>
    </source>
</evidence>
<comment type="catalytic activity">
    <reaction evidence="4">
        <text>Hydrolysis of terminal, non-reducing alpha-D-galactose residues in alpha-D-galactosides, including galactose oligosaccharides, galactomannans and galactolipids.</text>
        <dbReference type="EC" id="3.2.1.22"/>
    </reaction>
</comment>
<evidence type="ECO:0000256" key="3">
    <source>
        <dbReference type="ARBA" id="ARBA00023295"/>
    </source>
</evidence>